<keyword evidence="3" id="KW-1185">Reference proteome</keyword>
<dbReference type="Proteomes" id="UP000658278">
    <property type="component" value="Unassembled WGS sequence"/>
</dbReference>
<dbReference type="RefSeq" id="WP_200278175.1">
    <property type="nucleotide sequence ID" value="NZ_JAENII010000004.1"/>
</dbReference>
<comment type="caution">
    <text evidence="2">The sequence shown here is derived from an EMBL/GenBank/DDBJ whole genome shotgun (WGS) entry which is preliminary data.</text>
</comment>
<reference evidence="2" key="1">
    <citation type="submission" date="2021-01" db="EMBL/GenBank/DDBJ databases">
        <title>Modified the classification status of verrucomicrobia.</title>
        <authorList>
            <person name="Feng X."/>
        </authorList>
    </citation>
    <scope>NUCLEOTIDE SEQUENCE</scope>
    <source>
        <strain evidence="2">KCTC 22201</strain>
    </source>
</reference>
<accession>A0A934RD44</accession>
<protein>
    <recommendedName>
        <fullName evidence="4">PEP-CTERM protein-sorting domain-containing protein</fullName>
    </recommendedName>
</protein>
<evidence type="ECO:0000313" key="3">
    <source>
        <dbReference type="Proteomes" id="UP000658278"/>
    </source>
</evidence>
<gene>
    <name evidence="2" type="ORF">JIN81_07410</name>
</gene>
<dbReference type="EMBL" id="JAENII010000004">
    <property type="protein sequence ID" value="MBK1826841.1"/>
    <property type="molecule type" value="Genomic_DNA"/>
</dbReference>
<evidence type="ECO:0008006" key="4">
    <source>
        <dbReference type="Google" id="ProtNLM"/>
    </source>
</evidence>
<feature type="chain" id="PRO_5037022300" description="PEP-CTERM protein-sorting domain-containing protein" evidence="1">
    <location>
        <begin position="26"/>
        <end position="295"/>
    </location>
</feature>
<feature type="signal peptide" evidence="1">
    <location>
        <begin position="1"/>
        <end position="25"/>
    </location>
</feature>
<name>A0A934RD44_9BACT</name>
<evidence type="ECO:0000313" key="2">
    <source>
        <dbReference type="EMBL" id="MBK1826841.1"/>
    </source>
</evidence>
<sequence length="295" mass="30191">MISSHCSNMLPIVSCSFLFGSFSPAAVVFEDDFSSGAIDGTKWDLGSLSEEDSGSFETTADGALGFVTAGSVTGVRPIARLQAISTLPQTSDWTLTVTMNIGDLSDLSSGFGDGDGAALTVQIASAYDNGDRLEVNLAAINFGGATQAVRSADRLDPGAPGGEDSGGNINDPIVPVGDGTASTATIILSYDATTQKTNSAYRFNGGPLTTFGFESDLSEWTTGVGDLFVFKIEGSAGNFGGGGGLVGPVDLDEGELAFDNVRLEDTATALPAVPEPSVTLLGALGVLGLIRRRVR</sequence>
<proteinExistence type="predicted"/>
<evidence type="ECO:0000256" key="1">
    <source>
        <dbReference type="SAM" id="SignalP"/>
    </source>
</evidence>
<organism evidence="2 3">
    <name type="scientific">Haloferula rosea</name>
    <dbReference type="NCBI Taxonomy" id="490093"/>
    <lineage>
        <taxon>Bacteria</taxon>
        <taxon>Pseudomonadati</taxon>
        <taxon>Verrucomicrobiota</taxon>
        <taxon>Verrucomicrobiia</taxon>
        <taxon>Verrucomicrobiales</taxon>
        <taxon>Verrucomicrobiaceae</taxon>
        <taxon>Haloferula</taxon>
    </lineage>
</organism>
<keyword evidence="1" id="KW-0732">Signal</keyword>
<dbReference type="AlphaFoldDB" id="A0A934RD44"/>